<dbReference type="GO" id="GO:0003924">
    <property type="term" value="F:GTPase activity"/>
    <property type="evidence" value="ECO:0007669"/>
    <property type="project" value="InterPro"/>
</dbReference>
<accession>A0A429GNE1</accession>
<dbReference type="Gene3D" id="3.40.50.1440">
    <property type="entry name" value="Tubulin/FtsZ, GTPase domain"/>
    <property type="match status" value="1"/>
</dbReference>
<evidence type="ECO:0000313" key="6">
    <source>
        <dbReference type="Proteomes" id="UP000277582"/>
    </source>
</evidence>
<dbReference type="PANTHER" id="PTHR30314">
    <property type="entry name" value="CELL DIVISION PROTEIN FTSZ-RELATED"/>
    <property type="match status" value="1"/>
</dbReference>
<dbReference type="AlphaFoldDB" id="A0A429GNE1"/>
<dbReference type="Pfam" id="PF21011">
    <property type="entry name" value="CetZ_C"/>
    <property type="match status" value="1"/>
</dbReference>
<keyword evidence="1" id="KW-0547">Nucleotide-binding</keyword>
<dbReference type="GO" id="GO:0007017">
    <property type="term" value="P:microtubule-based process"/>
    <property type="evidence" value="ECO:0007669"/>
    <property type="project" value="InterPro"/>
</dbReference>
<protein>
    <recommendedName>
        <fullName evidence="3">Tubulin/FtsZ GTPase domain-containing protein</fullName>
    </recommendedName>
</protein>
<evidence type="ECO:0000256" key="1">
    <source>
        <dbReference type="ARBA" id="ARBA00022741"/>
    </source>
</evidence>
<dbReference type="InterPro" id="IPR045061">
    <property type="entry name" value="FtsZ/CetZ"/>
</dbReference>
<dbReference type="SMART" id="SM00864">
    <property type="entry name" value="Tubulin"/>
    <property type="match status" value="1"/>
</dbReference>
<dbReference type="Pfam" id="PF00091">
    <property type="entry name" value="Tubulin"/>
    <property type="match status" value="1"/>
</dbReference>
<dbReference type="Proteomes" id="UP000316217">
    <property type="component" value="Unassembled WGS sequence"/>
</dbReference>
<reference evidence="5 7" key="2">
    <citation type="journal article" date="2019" name="Nat. Microbiol.">
        <title>Wide diversity of methane and short-chain alkane metabolisms in uncultured archaea.</title>
        <authorList>
            <person name="Borrel G."/>
            <person name="Adam P.S."/>
            <person name="McKay L.J."/>
            <person name="Chen L.X."/>
            <person name="Sierra-Garcia I.N."/>
            <person name="Sieber C.M."/>
            <person name="Letourneur Q."/>
            <person name="Ghozlane A."/>
            <person name="Andersen G.L."/>
            <person name="Li W.J."/>
            <person name="Hallam S.J."/>
            <person name="Muyzer G."/>
            <person name="de Oliveira V.M."/>
            <person name="Inskeep W.P."/>
            <person name="Banfield J.F."/>
            <person name="Gribaldo S."/>
        </authorList>
    </citation>
    <scope>NUCLEOTIDE SEQUENCE [LARGE SCALE GENOMIC DNA]</scope>
    <source>
        <strain evidence="5">NM4</strain>
    </source>
</reference>
<comment type="caution">
    <text evidence="4">The sequence shown here is derived from an EMBL/GenBank/DDBJ whole genome shotgun (WGS) entry which is preliminary data.</text>
</comment>
<sequence>MKWFGIGLGGAGGNIMDSTYSAMRDDFVGAVVFNTAEADKAKLSFLKDRFYVFGDFGGAGVGSKWRDARDSISSEKWKSLVIKTIEEQGIKNSQVLLLTSSSGGGTGSGSIPVVASYAKELLSSDGRVVQPVIAAMVLPFRYPMETMRFSYNSAIGLANLLDKVDSIILFDNGYMREKIVKENPEISDVELLDRINHSIAEAIRVISAASETPMKGGFKTTFDSQDLKNVLSMFEASYVVPCYFRTRVDVLGGSLEFLVEIALEEGKFVDVDPKTALKAAFVVRGPEDLMKTDNIFSAKSLLAERIAGVDVREGIAITPPDSKYVEITILLIEPEVPRIKELAEQASVYYDLFEEDLKTKENTPREEFEGYLRKLEDHAKKIAERKEKIKKTA</sequence>
<evidence type="ECO:0000256" key="2">
    <source>
        <dbReference type="ARBA" id="ARBA00023134"/>
    </source>
</evidence>
<dbReference type="InterPro" id="IPR003008">
    <property type="entry name" value="Tubulin_FtsZ_GTPase"/>
</dbReference>
<dbReference type="Proteomes" id="UP000277582">
    <property type="component" value="Unassembled WGS sequence"/>
</dbReference>
<dbReference type="Gene3D" id="3.30.1330.20">
    <property type="entry name" value="Tubulin/FtsZ, C-terminal domain"/>
    <property type="match status" value="1"/>
</dbReference>
<name>A0A429GNE1_9CREN</name>
<dbReference type="PROSITE" id="PS00227">
    <property type="entry name" value="TUBULIN"/>
    <property type="match status" value="1"/>
</dbReference>
<dbReference type="GO" id="GO:0032153">
    <property type="term" value="C:cell division site"/>
    <property type="evidence" value="ECO:0007669"/>
    <property type="project" value="TreeGrafter"/>
</dbReference>
<dbReference type="EMBL" id="RXII01000080">
    <property type="protein sequence ID" value="RZN61105.1"/>
    <property type="molecule type" value="Genomic_DNA"/>
</dbReference>
<dbReference type="RefSeq" id="WP_125671219.1">
    <property type="nucleotide sequence ID" value="NZ_RCOS01000076.1"/>
</dbReference>
<reference evidence="4 6" key="1">
    <citation type="submission" date="2018-10" db="EMBL/GenBank/DDBJ databases">
        <title>Co-occurring genomic capacity for anaerobic methane metabolism and dissimilatory sulfite reduction discovered in the Korarchaeota.</title>
        <authorList>
            <person name="Mckay L.J."/>
            <person name="Dlakic M."/>
            <person name="Fields M.W."/>
            <person name="Delmont T.O."/>
            <person name="Eren A.M."/>
            <person name="Jay Z.J."/>
            <person name="Klingelsmith K.B."/>
            <person name="Rusch D.B."/>
            <person name="Inskeep W.P."/>
        </authorList>
    </citation>
    <scope>NUCLEOTIDE SEQUENCE [LARGE SCALE GENOMIC DNA]</scope>
    <source>
        <strain evidence="4 6">MDKW</strain>
    </source>
</reference>
<dbReference type="GO" id="GO:0005874">
    <property type="term" value="C:microtubule"/>
    <property type="evidence" value="ECO:0007669"/>
    <property type="project" value="InterPro"/>
</dbReference>
<dbReference type="GO" id="GO:0005525">
    <property type="term" value="F:GTP binding"/>
    <property type="evidence" value="ECO:0007669"/>
    <property type="project" value="UniProtKB-KW"/>
</dbReference>
<dbReference type="InterPro" id="IPR037103">
    <property type="entry name" value="Tubulin/FtsZ-like_C"/>
</dbReference>
<proteinExistence type="predicted"/>
<dbReference type="InterPro" id="IPR048737">
    <property type="entry name" value="CetZ_C"/>
</dbReference>
<dbReference type="GO" id="GO:0051301">
    <property type="term" value="P:cell division"/>
    <property type="evidence" value="ECO:0007669"/>
    <property type="project" value="TreeGrafter"/>
</dbReference>
<dbReference type="GO" id="GO:0005737">
    <property type="term" value="C:cytoplasm"/>
    <property type="evidence" value="ECO:0007669"/>
    <property type="project" value="TreeGrafter"/>
</dbReference>
<dbReference type="InterPro" id="IPR017975">
    <property type="entry name" value="Tubulin_CS"/>
</dbReference>
<keyword evidence="6" id="KW-1185">Reference proteome</keyword>
<evidence type="ECO:0000313" key="7">
    <source>
        <dbReference type="Proteomes" id="UP000316217"/>
    </source>
</evidence>
<keyword evidence="2" id="KW-0342">GTP-binding</keyword>
<dbReference type="InterPro" id="IPR036525">
    <property type="entry name" value="Tubulin/FtsZ_GTPase_sf"/>
</dbReference>
<evidence type="ECO:0000313" key="5">
    <source>
        <dbReference type="EMBL" id="RZN61105.1"/>
    </source>
</evidence>
<dbReference type="PANTHER" id="PTHR30314:SF10">
    <property type="entry name" value="TUBULIN-LIKE PROTEIN CETZ"/>
    <property type="match status" value="1"/>
</dbReference>
<organism evidence="4 6">
    <name type="scientific">Candidatus Methanodesulfokora washburnensis</name>
    <dbReference type="NCBI Taxonomy" id="2478471"/>
    <lineage>
        <taxon>Archaea</taxon>
        <taxon>Thermoproteota</taxon>
        <taxon>Candidatus Korarchaeia</taxon>
        <taxon>Candidatus Korarchaeia incertae sedis</taxon>
        <taxon>Candidatus Methanodesulfokora</taxon>
    </lineage>
</organism>
<dbReference type="EMBL" id="RCOS01000076">
    <property type="protein sequence ID" value="RSN75281.1"/>
    <property type="molecule type" value="Genomic_DNA"/>
</dbReference>
<feature type="domain" description="Tubulin/FtsZ GTPase" evidence="3">
    <location>
        <begin position="2"/>
        <end position="214"/>
    </location>
</feature>
<evidence type="ECO:0000259" key="3">
    <source>
        <dbReference type="SMART" id="SM00864"/>
    </source>
</evidence>
<evidence type="ECO:0000313" key="4">
    <source>
        <dbReference type="EMBL" id="RSN75281.1"/>
    </source>
</evidence>
<dbReference type="SUPFAM" id="SSF52490">
    <property type="entry name" value="Tubulin nucleotide-binding domain-like"/>
    <property type="match status" value="1"/>
</dbReference>
<gene>
    <name evidence="4" type="ORF">D6D85_06530</name>
    <name evidence="5" type="ORF">EF810_05190</name>
</gene>